<gene>
    <name evidence="1" type="ORF">INF30_11535</name>
</gene>
<organism evidence="1 2">
    <name type="scientific">Claveliimonas monacensis</name>
    <dbReference type="NCBI Taxonomy" id="2779351"/>
    <lineage>
        <taxon>Bacteria</taxon>
        <taxon>Bacillati</taxon>
        <taxon>Bacillota</taxon>
        <taxon>Clostridia</taxon>
        <taxon>Lachnospirales</taxon>
        <taxon>Lachnospiraceae</taxon>
        <taxon>Claveliimonas</taxon>
    </lineage>
</organism>
<dbReference type="InterPro" id="IPR036852">
    <property type="entry name" value="Peptidase_S8/S53_dom_sf"/>
</dbReference>
<evidence type="ECO:0000313" key="1">
    <source>
        <dbReference type="EMBL" id="MBE5063884.1"/>
    </source>
</evidence>
<reference evidence="1 2" key="1">
    <citation type="submission" date="2020-10" db="EMBL/GenBank/DDBJ databases">
        <title>ChiBAC.</title>
        <authorList>
            <person name="Zenner C."/>
            <person name="Hitch T.C.A."/>
            <person name="Clavel T."/>
        </authorList>
    </citation>
    <scope>NUCLEOTIDE SEQUENCE [LARGE SCALE GENOMIC DNA]</scope>
    <source>
        <strain evidence="1 2">DSM 108991</strain>
    </source>
</reference>
<dbReference type="SUPFAM" id="SSF52743">
    <property type="entry name" value="Subtilisin-like"/>
    <property type="match status" value="1"/>
</dbReference>
<evidence type="ECO:0000313" key="2">
    <source>
        <dbReference type="Proteomes" id="UP000758652"/>
    </source>
</evidence>
<dbReference type="Gene3D" id="3.40.50.200">
    <property type="entry name" value="Peptidase S8/S53 domain"/>
    <property type="match status" value="1"/>
</dbReference>
<name>A0ABR9RLL9_9FIRM</name>
<accession>A0ABR9RLL9</accession>
<evidence type="ECO:0008006" key="3">
    <source>
        <dbReference type="Google" id="ProtNLM"/>
    </source>
</evidence>
<comment type="caution">
    <text evidence="1">The sequence shown here is derived from an EMBL/GenBank/DDBJ whole genome shotgun (WGS) entry which is preliminary data.</text>
</comment>
<proteinExistence type="predicted"/>
<dbReference type="EMBL" id="JADCKL010000011">
    <property type="protein sequence ID" value="MBE5063884.1"/>
    <property type="molecule type" value="Genomic_DNA"/>
</dbReference>
<dbReference type="RefSeq" id="WP_226395295.1">
    <property type="nucleotide sequence ID" value="NZ_JADCKL010000011.1"/>
</dbReference>
<sequence>MITSLYFKEMLVAEKVVTPLPLGNGVTHFSRNYTKMIIIKIQMGGYMYKVAFIDDGIMEGIQEVPEQIKKYRIKDGKIQEKKEKSSTFCLSHGTMCFWVFSKYVNDKEFILYDIQILDELTSSGDMGDLTIALQFCLDEDVDLINMSLGKTNFINNESEDILKRLYDKGTIMVAAQNNSNQITYPACSSYVYGVTRDYVGILKKDQFCYIGDKQTKIDIISHCEIADIESKYGITMGKQNSFSTPYISALIYNELKKGGNQESILGYLKKNSVYSDRLDTWEYKIKSIPDWQENITTPVVEIDTKTKISQKYFEELINIFRRKEFHAVGIWFGEERKEEYPYIFRYFVNKQEIESDIEIIIKWVFNIARPDIIFIGQDHNITSIDNIVDIVLIDGETSNDKMLSVSGKSSKQISEMIISYFE</sequence>
<dbReference type="Proteomes" id="UP000758652">
    <property type="component" value="Unassembled WGS sequence"/>
</dbReference>
<keyword evidence="2" id="KW-1185">Reference proteome</keyword>
<protein>
    <recommendedName>
        <fullName evidence="3">Peptidase S8/S53 domain-containing protein</fullName>
    </recommendedName>
</protein>